<dbReference type="SUPFAM" id="SSF82866">
    <property type="entry name" value="Multidrug efflux transporter AcrB transmembrane domain"/>
    <property type="match status" value="1"/>
</dbReference>
<feature type="transmembrane region" description="Helical" evidence="2">
    <location>
        <begin position="39"/>
        <end position="57"/>
    </location>
</feature>
<evidence type="ECO:0000313" key="4">
    <source>
        <dbReference type="EMBL" id="CAK8989634.1"/>
    </source>
</evidence>
<dbReference type="PANTHER" id="PTHR47473">
    <property type="entry name" value="BTA1P"/>
    <property type="match status" value="1"/>
</dbReference>
<keyword evidence="1" id="KW-0997">Cell inner membrane</keyword>
<evidence type="ECO:0000313" key="5">
    <source>
        <dbReference type="Proteomes" id="UP001642464"/>
    </source>
</evidence>
<dbReference type="Pfam" id="PF02355">
    <property type="entry name" value="SecD_SecF_C"/>
    <property type="match status" value="1"/>
</dbReference>
<accession>A0ABP0HJX5</accession>
<dbReference type="SUPFAM" id="SSF56300">
    <property type="entry name" value="Metallo-dependent phosphatases"/>
    <property type="match status" value="1"/>
</dbReference>
<dbReference type="InterPro" id="IPR041698">
    <property type="entry name" value="Methyltransf_25"/>
</dbReference>
<dbReference type="Gene3D" id="1.20.1640.10">
    <property type="entry name" value="Multidrug efflux transporter AcrB transmembrane domain"/>
    <property type="match status" value="1"/>
</dbReference>
<dbReference type="Proteomes" id="UP001642464">
    <property type="component" value="Unassembled WGS sequence"/>
</dbReference>
<keyword evidence="1" id="KW-1003">Cell membrane</keyword>
<dbReference type="PRINTS" id="PR01755">
    <property type="entry name" value="SECFTRNLCASE"/>
</dbReference>
<dbReference type="PANTHER" id="PTHR47473:SF1">
    <property type="entry name" value="METHYLTRANSFERASE DOMAIN-CONTAINING PROTEIN"/>
    <property type="match status" value="1"/>
</dbReference>
<dbReference type="PROSITE" id="PS50156">
    <property type="entry name" value="SSD"/>
    <property type="match status" value="1"/>
</dbReference>
<reference evidence="4 5" key="1">
    <citation type="submission" date="2024-02" db="EMBL/GenBank/DDBJ databases">
        <authorList>
            <person name="Chen Y."/>
            <person name="Shah S."/>
            <person name="Dougan E. K."/>
            <person name="Thang M."/>
            <person name="Chan C."/>
        </authorList>
    </citation>
    <scope>NUCLEOTIDE SEQUENCE [LARGE SCALE GENOMIC DNA]</scope>
</reference>
<name>A0ABP0HJX5_9DINO</name>
<keyword evidence="2" id="KW-0472">Membrane</keyword>
<dbReference type="SUPFAM" id="SSF53335">
    <property type="entry name" value="S-adenosyl-L-methionine-dependent methyltransferases"/>
    <property type="match status" value="1"/>
</dbReference>
<dbReference type="NCBIfam" id="TIGR00966">
    <property type="entry name" value="transloc_SecF"/>
    <property type="match status" value="1"/>
</dbReference>
<dbReference type="InterPro" id="IPR005665">
    <property type="entry name" value="SecF_bac"/>
</dbReference>
<keyword evidence="5" id="KW-1185">Reference proteome</keyword>
<dbReference type="EMBL" id="CAXAMM010000927">
    <property type="protein sequence ID" value="CAK8989634.1"/>
    <property type="molecule type" value="Genomic_DNA"/>
</dbReference>
<feature type="transmembrane region" description="Helical" evidence="2">
    <location>
        <begin position="121"/>
        <end position="145"/>
    </location>
</feature>
<dbReference type="Gene3D" id="3.60.21.10">
    <property type="match status" value="1"/>
</dbReference>
<evidence type="ECO:0000256" key="2">
    <source>
        <dbReference type="SAM" id="Phobius"/>
    </source>
</evidence>
<sequence length="932" mass="105173">VFGLAAVVAVIHDVLITLGIVALSLWLAGPLSFLLIDPFKISLATVAAFLTLVGYSLNDTIVVFDRIREVRGKDPKITQDMVNTSINQTLGRTIMTSLTTLVVLLILFIRGGTGIHAFTFVMMVGVLVGTYSSMFVASPVLLWLVKPSVRGAQSSSVSRVSKQPVITLSKHMSRRDRDACSDFVGFLKQVPPGDVAVLKALRDLTERCRVTWIRGNHDPEDGWAQAVLGLDVCDEAILHSAQGRYLVTHGDRWDHSMEMPGLVVDAADMIYRGAQLIDRSHGLARMLKRRSKHFCRVIELLKRRARIEARRRGMTGIVLGHTHVAEDERRRGVHYLNSGCWTERPATFVALRAGVAATYIWDEQLRRLNDAEQQVDAAMQLSNDDEVLVITSAGCNTLDYLLDEPRHVHAVDMNPRQNALLELKLAGIRTLDYVTFFQMFGQGALTNHREVYYDALRPALPESAQLFWDRRIDFFSGEGWRTSFYFHGTAGFFARLINTYIDRVAKVRGDVLAMLEAGSLDQQQAIYQGSLREAIWSRSMRMALGRDATLSLLGVPRAQRHQLEQDYQGGIVAFIEDSLDSVFGHLPLMDNYFWRVYLTGRYTPECCPEYLRPHNFARLKAGLVDRVSTHTTTVLNFLENHNRHISRFVLLDHMDWLVSNAYDVLQAQWAAILNNSTPDARILFRSGGLSSEFVDRVETTVNGFYSGQAAEYDDFRKRLLSGREDLFAAIDVPEGGVWVDMGGGTGSNLELLGDRIEQLSKVYVVDLSSSLLEQVRHRAEQRGWDHVEAVQADATTFTPPEEQVDLVTFSYSLTMIPDWFAALSHARQLLRPGGQIGVVDFYVSRKYPDSEMHRHGWLIRTFWPTWFASDNVHLSPDHLPFLRHHFAQQQLSECMGKIPLFPLVRAPYYWFLGTRNAVENTEICSSVMHASV</sequence>
<dbReference type="Pfam" id="PF11899">
    <property type="entry name" value="DUF3419"/>
    <property type="match status" value="1"/>
</dbReference>
<proteinExistence type="predicted"/>
<evidence type="ECO:0000259" key="3">
    <source>
        <dbReference type="PROSITE" id="PS50156"/>
    </source>
</evidence>
<gene>
    <name evidence="4" type="ORF">SCF082_LOCUS1897</name>
</gene>
<dbReference type="InterPro" id="IPR021829">
    <property type="entry name" value="DUF3419"/>
</dbReference>
<dbReference type="InterPro" id="IPR029063">
    <property type="entry name" value="SAM-dependent_MTases_sf"/>
</dbReference>
<protein>
    <submittedName>
        <fullName evidence="4">Protein translocase subunit SecF</fullName>
    </submittedName>
</protein>
<dbReference type="InterPro" id="IPR022645">
    <property type="entry name" value="SecD/SecF_bac"/>
</dbReference>
<evidence type="ECO:0000256" key="1">
    <source>
        <dbReference type="ARBA" id="ARBA00022519"/>
    </source>
</evidence>
<dbReference type="Pfam" id="PF13649">
    <property type="entry name" value="Methyltransf_25"/>
    <property type="match status" value="1"/>
</dbReference>
<comment type="caution">
    <text evidence="4">The sequence shown here is derived from an EMBL/GenBank/DDBJ whole genome shotgun (WGS) entry which is preliminary data.</text>
</comment>
<dbReference type="InterPro" id="IPR048634">
    <property type="entry name" value="SecD_SecF_C"/>
</dbReference>
<feature type="transmembrane region" description="Helical" evidence="2">
    <location>
        <begin position="6"/>
        <end position="27"/>
    </location>
</feature>
<keyword evidence="2" id="KW-0812">Transmembrane</keyword>
<dbReference type="InterPro" id="IPR029052">
    <property type="entry name" value="Metallo-depent_PP-like"/>
</dbReference>
<organism evidence="4 5">
    <name type="scientific">Durusdinium trenchii</name>
    <dbReference type="NCBI Taxonomy" id="1381693"/>
    <lineage>
        <taxon>Eukaryota</taxon>
        <taxon>Sar</taxon>
        <taxon>Alveolata</taxon>
        <taxon>Dinophyceae</taxon>
        <taxon>Suessiales</taxon>
        <taxon>Symbiodiniaceae</taxon>
        <taxon>Durusdinium</taxon>
    </lineage>
</organism>
<dbReference type="InterPro" id="IPR000731">
    <property type="entry name" value="SSD"/>
</dbReference>
<feature type="domain" description="SSD" evidence="3">
    <location>
        <begin position="1"/>
        <end position="143"/>
    </location>
</feature>
<feature type="transmembrane region" description="Helical" evidence="2">
    <location>
        <begin position="90"/>
        <end position="109"/>
    </location>
</feature>
<dbReference type="Gene3D" id="3.40.50.150">
    <property type="entry name" value="Vaccinia Virus protein VP39"/>
    <property type="match status" value="1"/>
</dbReference>
<keyword evidence="2" id="KW-1133">Transmembrane helix</keyword>
<dbReference type="CDD" id="cd02440">
    <property type="entry name" value="AdoMet_MTases"/>
    <property type="match status" value="1"/>
</dbReference>
<feature type="non-terminal residue" evidence="4">
    <location>
        <position position="1"/>
    </location>
</feature>